<dbReference type="PANTHER" id="PTHR46515">
    <property type="entry name" value="TATA ELEMENT MODULATORY FACTOR TMF1"/>
    <property type="match status" value="1"/>
</dbReference>
<evidence type="ECO:0000256" key="5">
    <source>
        <dbReference type="SAM" id="MobiDB-lite"/>
    </source>
</evidence>
<feature type="region of interest" description="Disordered" evidence="5">
    <location>
        <begin position="634"/>
        <end position="726"/>
    </location>
</feature>
<dbReference type="EMBL" id="ML978067">
    <property type="protein sequence ID" value="KAF2018856.1"/>
    <property type="molecule type" value="Genomic_DNA"/>
</dbReference>
<accession>A0A6A5Y0V0</accession>
<protein>
    <recommendedName>
        <fullName evidence="6">TATA element modulatory factor 1 TATA binding domain-containing protein</fullName>
    </recommendedName>
</protein>
<keyword evidence="2" id="KW-0333">Golgi apparatus</keyword>
<dbReference type="Pfam" id="PF12329">
    <property type="entry name" value="TMF_DNA_bd"/>
    <property type="match status" value="1"/>
</dbReference>
<comment type="subcellular location">
    <subcellularLocation>
        <location evidence="1">Golgi apparatus</location>
    </subcellularLocation>
</comment>
<feature type="region of interest" description="Disordered" evidence="5">
    <location>
        <begin position="33"/>
        <end position="221"/>
    </location>
</feature>
<feature type="coiled-coil region" evidence="4">
    <location>
        <begin position="775"/>
        <end position="875"/>
    </location>
</feature>
<dbReference type="Proteomes" id="UP000799778">
    <property type="component" value="Unassembled WGS sequence"/>
</dbReference>
<feature type="compositionally biased region" description="Low complexity" evidence="5">
    <location>
        <begin position="199"/>
        <end position="211"/>
    </location>
</feature>
<evidence type="ECO:0000256" key="4">
    <source>
        <dbReference type="SAM" id="Coils"/>
    </source>
</evidence>
<evidence type="ECO:0000313" key="7">
    <source>
        <dbReference type="EMBL" id="KAF2018856.1"/>
    </source>
</evidence>
<gene>
    <name evidence="7" type="ORF">BU24DRAFT_342230</name>
</gene>
<dbReference type="PANTHER" id="PTHR46515:SF1">
    <property type="entry name" value="TATA ELEMENT MODULATORY FACTOR"/>
    <property type="match status" value="1"/>
</dbReference>
<dbReference type="GO" id="GO:0005794">
    <property type="term" value="C:Golgi apparatus"/>
    <property type="evidence" value="ECO:0007669"/>
    <property type="project" value="UniProtKB-SubCell"/>
</dbReference>
<organism evidence="7 8">
    <name type="scientific">Aaosphaeria arxii CBS 175.79</name>
    <dbReference type="NCBI Taxonomy" id="1450172"/>
    <lineage>
        <taxon>Eukaryota</taxon>
        <taxon>Fungi</taxon>
        <taxon>Dikarya</taxon>
        <taxon>Ascomycota</taxon>
        <taxon>Pezizomycotina</taxon>
        <taxon>Dothideomycetes</taxon>
        <taxon>Pleosporomycetidae</taxon>
        <taxon>Pleosporales</taxon>
        <taxon>Pleosporales incertae sedis</taxon>
        <taxon>Aaosphaeria</taxon>
    </lineage>
</organism>
<dbReference type="InterPro" id="IPR022091">
    <property type="entry name" value="TMF_TATA-bd"/>
</dbReference>
<keyword evidence="8" id="KW-1185">Reference proteome</keyword>
<evidence type="ECO:0000256" key="3">
    <source>
        <dbReference type="ARBA" id="ARBA00023054"/>
    </source>
</evidence>
<dbReference type="GO" id="GO:0005783">
    <property type="term" value="C:endoplasmic reticulum"/>
    <property type="evidence" value="ECO:0007669"/>
    <property type="project" value="TreeGrafter"/>
</dbReference>
<evidence type="ECO:0000256" key="1">
    <source>
        <dbReference type="ARBA" id="ARBA00004555"/>
    </source>
</evidence>
<dbReference type="OrthoDB" id="74178at2759"/>
<feature type="coiled-coil region" evidence="4">
    <location>
        <begin position="547"/>
        <end position="627"/>
    </location>
</feature>
<proteinExistence type="predicted"/>
<evidence type="ECO:0000256" key="2">
    <source>
        <dbReference type="ARBA" id="ARBA00023034"/>
    </source>
</evidence>
<feature type="compositionally biased region" description="Polar residues" evidence="5">
    <location>
        <begin position="636"/>
        <end position="645"/>
    </location>
</feature>
<feature type="compositionally biased region" description="Basic and acidic residues" evidence="5">
    <location>
        <begin position="140"/>
        <end position="149"/>
    </location>
</feature>
<dbReference type="Pfam" id="PF12325">
    <property type="entry name" value="TMF_TATA_bd"/>
    <property type="match status" value="1"/>
</dbReference>
<feature type="compositionally biased region" description="Low complexity" evidence="5">
    <location>
        <begin position="68"/>
        <end position="79"/>
    </location>
</feature>
<evidence type="ECO:0000259" key="6">
    <source>
        <dbReference type="Pfam" id="PF12325"/>
    </source>
</evidence>
<dbReference type="RefSeq" id="XP_033387195.1">
    <property type="nucleotide sequence ID" value="XM_033523308.1"/>
</dbReference>
<feature type="compositionally biased region" description="Low complexity" evidence="5">
    <location>
        <begin position="697"/>
        <end position="708"/>
    </location>
</feature>
<feature type="coiled-coil region" evidence="4">
    <location>
        <begin position="319"/>
        <end position="488"/>
    </location>
</feature>
<sequence>MSAQQNKGNRWGSFLSGAVAGLESQLDTILAGDEQASAKSRANEATAKQGAADKGPGMERVQKEQGLSRNPSNSRPNSRLQDRLARAVNKSNTESPRASSDLSRPDSPRVRGASVSAGAGRTSTDSRASESVVDAAPVPKAEDGKDDVPRGQSPAPAQADSKITAPATPVLVTEQPTSTAVPSMTMSIPSIVTPPVESPRPSIDSIPSRPSVDVSTPAEPETSLISADVETELAALQKTHDETLRDHREELHSHLERIDALQSKLTYLSQQLASSAKSTSDSDATPADKKLADKDKQIAALMEEGQKLSKTEMKHLTTIKKMRAKALESEKEITLLKQRLTKAEKSIGEQTDRAKRAEAAEKATQEKLKIVAKIEKDIEMIKAEREEAGLTIAELRKQLNAAIVRAEDAENRAQTGALEAEKRVTASLKEDLDNMRIEKKLSEDRAKRELRDLKESAADEQNKAKVLEIEMRNEITNLETKLELLRSRSEEVSSSVTGDSQATLLRQIETLQTQYALASENWQGIESTLTSRVAALEKDRDEIAKRESDIRRKARDVNSKARRLEDELDGVNDKARALEQDLSEQRTSSEKLLARLAQAEKLAEDARADLEREKKIWEADLQQRLLEEKAKWRTEMQPNQLSQDNLLRADSPSASNRRHSPDPSGFHARRPLPRSATGEMSLSAMDRMFVDDRRPSSSRTRSSANRTPEIGSPPMRQDSIPSSLSNLNGLTISTTPSIHTFDNDDGFENTSSPQRTINDMISVSTVGAGPSVQLVERMSAAVRRLESEKATTKEEMTRLASQRDEAREEVVSLMREIEEKRGQDEKLAKLETELQEMNERYETTLEMLGEKSEKVEELEGDVADLKKIYRDLVQTMK</sequence>
<evidence type="ECO:0000313" key="8">
    <source>
        <dbReference type="Proteomes" id="UP000799778"/>
    </source>
</evidence>
<name>A0A6A5Y0V0_9PLEO</name>
<reference evidence="7" key="1">
    <citation type="journal article" date="2020" name="Stud. Mycol.">
        <title>101 Dothideomycetes genomes: a test case for predicting lifestyles and emergence of pathogens.</title>
        <authorList>
            <person name="Haridas S."/>
            <person name="Albert R."/>
            <person name="Binder M."/>
            <person name="Bloem J."/>
            <person name="Labutti K."/>
            <person name="Salamov A."/>
            <person name="Andreopoulos B."/>
            <person name="Baker S."/>
            <person name="Barry K."/>
            <person name="Bills G."/>
            <person name="Bluhm B."/>
            <person name="Cannon C."/>
            <person name="Castanera R."/>
            <person name="Culley D."/>
            <person name="Daum C."/>
            <person name="Ezra D."/>
            <person name="Gonzalez J."/>
            <person name="Henrissat B."/>
            <person name="Kuo A."/>
            <person name="Liang C."/>
            <person name="Lipzen A."/>
            <person name="Lutzoni F."/>
            <person name="Magnuson J."/>
            <person name="Mondo S."/>
            <person name="Nolan M."/>
            <person name="Ohm R."/>
            <person name="Pangilinan J."/>
            <person name="Park H.-J."/>
            <person name="Ramirez L."/>
            <person name="Alfaro M."/>
            <person name="Sun H."/>
            <person name="Tritt A."/>
            <person name="Yoshinaga Y."/>
            <person name="Zwiers L.-H."/>
            <person name="Turgeon B."/>
            <person name="Goodwin S."/>
            <person name="Spatafora J."/>
            <person name="Crous P."/>
            <person name="Grigoriev I."/>
        </authorList>
    </citation>
    <scope>NUCLEOTIDE SEQUENCE</scope>
    <source>
        <strain evidence="7">CBS 175.79</strain>
    </source>
</reference>
<keyword evidence="3 4" id="KW-0175">Coiled coil</keyword>
<dbReference type="AlphaFoldDB" id="A0A6A5Y0V0"/>
<feature type="domain" description="TATA element modulatory factor 1 TATA binding" evidence="6">
    <location>
        <begin position="762"/>
        <end position="876"/>
    </location>
</feature>
<dbReference type="GeneID" id="54280705"/>
<dbReference type="InterPro" id="IPR052602">
    <property type="entry name" value="Growth_transcription_reg"/>
</dbReference>
<dbReference type="InterPro" id="IPR022092">
    <property type="entry name" value="TMF_DNA-bd"/>
</dbReference>
<feature type="compositionally biased region" description="Polar residues" evidence="5">
    <location>
        <begin position="174"/>
        <end position="190"/>
    </location>
</feature>
<feature type="compositionally biased region" description="Polar residues" evidence="5">
    <location>
        <begin position="89"/>
        <end position="102"/>
    </location>
</feature>